<dbReference type="AlphaFoldDB" id="A0A844XSU4"/>
<evidence type="ECO:0000259" key="2">
    <source>
        <dbReference type="PROSITE" id="PS50828"/>
    </source>
</evidence>
<dbReference type="SUPFAM" id="SSF160443">
    <property type="entry name" value="SMR domain-like"/>
    <property type="match status" value="1"/>
</dbReference>
<feature type="domain" description="Smr" evidence="2">
    <location>
        <begin position="92"/>
        <end position="181"/>
    </location>
</feature>
<reference evidence="3 4" key="1">
    <citation type="submission" date="2019-12" db="EMBL/GenBank/DDBJ databases">
        <title>Genomic-based taxomic classification of the family Erythrobacteraceae.</title>
        <authorList>
            <person name="Xu L."/>
        </authorList>
    </citation>
    <scope>NUCLEOTIDE SEQUENCE [LARGE SCALE GENOMIC DNA]</scope>
    <source>
        <strain evidence="3 4">DSM 17792</strain>
    </source>
</reference>
<proteinExistence type="predicted"/>
<feature type="compositionally biased region" description="Pro residues" evidence="1">
    <location>
        <begin position="52"/>
        <end position="62"/>
    </location>
</feature>
<dbReference type="RefSeq" id="WP_160727838.1">
    <property type="nucleotide sequence ID" value="NZ_WTYC01000003.1"/>
</dbReference>
<comment type="caution">
    <text evidence="3">The sequence shown here is derived from an EMBL/GenBank/DDBJ whole genome shotgun (WGS) entry which is preliminary data.</text>
</comment>
<gene>
    <name evidence="3" type="ORF">GRI69_08565</name>
</gene>
<protein>
    <submittedName>
        <fullName evidence="3">DNA mismatch repair protein MutS</fullName>
    </submittedName>
</protein>
<dbReference type="Gene3D" id="3.30.1370.110">
    <property type="match status" value="1"/>
</dbReference>
<evidence type="ECO:0000313" key="3">
    <source>
        <dbReference type="EMBL" id="MXO48307.1"/>
    </source>
</evidence>
<feature type="region of interest" description="Disordered" evidence="1">
    <location>
        <begin position="24"/>
        <end position="75"/>
    </location>
</feature>
<name>A0A844XSU4_9SPHN</name>
<organism evidence="3 4">
    <name type="scientific">Qipengyuania vulgaris</name>
    <dbReference type="NCBI Taxonomy" id="291985"/>
    <lineage>
        <taxon>Bacteria</taxon>
        <taxon>Pseudomonadati</taxon>
        <taxon>Pseudomonadota</taxon>
        <taxon>Alphaproteobacteria</taxon>
        <taxon>Sphingomonadales</taxon>
        <taxon>Erythrobacteraceae</taxon>
        <taxon>Qipengyuania</taxon>
    </lineage>
</organism>
<keyword evidence="4" id="KW-1185">Reference proteome</keyword>
<dbReference type="Pfam" id="PF01713">
    <property type="entry name" value="Smr"/>
    <property type="match status" value="1"/>
</dbReference>
<evidence type="ECO:0000256" key="1">
    <source>
        <dbReference type="SAM" id="MobiDB-lite"/>
    </source>
</evidence>
<dbReference type="PANTHER" id="PTHR35562">
    <property type="entry name" value="DNA ENDONUCLEASE SMRA-RELATED"/>
    <property type="match status" value="1"/>
</dbReference>
<sequence length="184" mass="19947">MTAPRGLSSEEAAAWEKVAATVEPLHPQVMRKQPVPEVSPPKPQAKAASAKPPRPAPAPKPVVQPVRRPQNNLDSHWDKRLKTGTIQPDFTLDLHGHGLDAAYSRLMSGVAQARAMGARTILLVTGKPRPVDPADRGTKRGAIRAKVLDWLAASSHHSAIAAVRRAHLRHGGEGALYIVLRRER</sequence>
<evidence type="ECO:0000313" key="4">
    <source>
        <dbReference type="Proteomes" id="UP000448199"/>
    </source>
</evidence>
<dbReference type="OrthoDB" id="7165597at2"/>
<dbReference type="Proteomes" id="UP000448199">
    <property type="component" value="Unassembled WGS sequence"/>
</dbReference>
<dbReference type="PROSITE" id="PS50828">
    <property type="entry name" value="SMR"/>
    <property type="match status" value="1"/>
</dbReference>
<dbReference type="InterPro" id="IPR002625">
    <property type="entry name" value="Smr_dom"/>
</dbReference>
<dbReference type="EMBL" id="WTYC01000003">
    <property type="protein sequence ID" value="MXO48307.1"/>
    <property type="molecule type" value="Genomic_DNA"/>
</dbReference>
<dbReference type="PANTHER" id="PTHR35562:SF2">
    <property type="entry name" value="DNA ENDONUCLEASE SMRA-RELATED"/>
    <property type="match status" value="1"/>
</dbReference>
<accession>A0A844XSU4</accession>
<dbReference type="InterPro" id="IPR036063">
    <property type="entry name" value="Smr_dom_sf"/>
</dbReference>